<gene>
    <name evidence="2" type="ORF">CIRG_07498</name>
</gene>
<organism evidence="2 3">
    <name type="scientific">Coccidioides immitis RMSCC 2394</name>
    <dbReference type="NCBI Taxonomy" id="404692"/>
    <lineage>
        <taxon>Eukaryota</taxon>
        <taxon>Fungi</taxon>
        <taxon>Dikarya</taxon>
        <taxon>Ascomycota</taxon>
        <taxon>Pezizomycotina</taxon>
        <taxon>Eurotiomycetes</taxon>
        <taxon>Eurotiomycetidae</taxon>
        <taxon>Onygenales</taxon>
        <taxon>Onygenaceae</taxon>
        <taxon>Coccidioides</taxon>
    </lineage>
</organism>
<accession>A0A0J7BCJ8</accession>
<dbReference type="EMBL" id="DS028097">
    <property type="protein sequence ID" value="KMP07817.1"/>
    <property type="molecule type" value="Genomic_DNA"/>
</dbReference>
<feature type="region of interest" description="Disordered" evidence="1">
    <location>
        <begin position="89"/>
        <end position="114"/>
    </location>
</feature>
<evidence type="ECO:0000256" key="1">
    <source>
        <dbReference type="SAM" id="MobiDB-lite"/>
    </source>
</evidence>
<proteinExistence type="predicted"/>
<sequence>MTDSAGLIILPRRCCSWIGPDHRTGIFPLNVRASSGGFCMDLYGVEPTGSSATKPQPVSQYRIHTRTLPLLRARIHIICTVQKCNSKEGEASPQELGSKAGRFHPRQRDERPQPDCPACLDFDTSISFALVSLTKSLLRTPLMLLSSMSNHRDQQDGMCRPPSHPAPSPWMELVK</sequence>
<protein>
    <submittedName>
        <fullName evidence="2">Uncharacterized protein</fullName>
    </submittedName>
</protein>
<dbReference type="AlphaFoldDB" id="A0A0J7BCJ8"/>
<dbReference type="Proteomes" id="UP000054565">
    <property type="component" value="Unassembled WGS sequence"/>
</dbReference>
<evidence type="ECO:0000313" key="3">
    <source>
        <dbReference type="Proteomes" id="UP000054565"/>
    </source>
</evidence>
<evidence type="ECO:0000313" key="2">
    <source>
        <dbReference type="EMBL" id="KMP07817.1"/>
    </source>
</evidence>
<reference evidence="3" key="1">
    <citation type="journal article" date="2010" name="Genome Res.">
        <title>Population genomic sequencing of Coccidioides fungi reveals recent hybridization and transposon control.</title>
        <authorList>
            <person name="Neafsey D.E."/>
            <person name="Barker B.M."/>
            <person name="Sharpton T.J."/>
            <person name="Stajich J.E."/>
            <person name="Park D.J."/>
            <person name="Whiston E."/>
            <person name="Hung C.-Y."/>
            <person name="McMahan C."/>
            <person name="White J."/>
            <person name="Sykes S."/>
            <person name="Heiman D."/>
            <person name="Young S."/>
            <person name="Zeng Q."/>
            <person name="Abouelleil A."/>
            <person name="Aftuck L."/>
            <person name="Bessette D."/>
            <person name="Brown A."/>
            <person name="FitzGerald M."/>
            <person name="Lui A."/>
            <person name="Macdonald J.P."/>
            <person name="Priest M."/>
            <person name="Orbach M.J."/>
            <person name="Galgiani J.N."/>
            <person name="Kirkland T.N."/>
            <person name="Cole G.T."/>
            <person name="Birren B.W."/>
            <person name="Henn M.R."/>
            <person name="Taylor J.W."/>
            <person name="Rounsley S.D."/>
        </authorList>
    </citation>
    <scope>NUCLEOTIDE SEQUENCE [LARGE SCALE GENOMIC DNA]</scope>
    <source>
        <strain evidence="3">RMSCC 2394</strain>
    </source>
</reference>
<name>A0A0J7BCJ8_COCIT</name>
<feature type="region of interest" description="Disordered" evidence="1">
    <location>
        <begin position="152"/>
        <end position="175"/>
    </location>
</feature>